<evidence type="ECO:0000256" key="1">
    <source>
        <dbReference type="SAM" id="MobiDB-lite"/>
    </source>
</evidence>
<keyword evidence="3" id="KW-1185">Reference proteome</keyword>
<feature type="compositionally biased region" description="Basic residues" evidence="1">
    <location>
        <begin position="12"/>
        <end position="25"/>
    </location>
</feature>
<evidence type="ECO:0000313" key="3">
    <source>
        <dbReference type="Proteomes" id="UP001341840"/>
    </source>
</evidence>
<dbReference type="Proteomes" id="UP001341840">
    <property type="component" value="Unassembled WGS sequence"/>
</dbReference>
<protein>
    <submittedName>
        <fullName evidence="2">Uncharacterized protein</fullName>
    </submittedName>
</protein>
<accession>A0ABU6RBB4</accession>
<sequence>MDTESDDEVTARKRAIAKGSTRKGARSIGANNSASNGAGPKAHNNEASSEDDGFTEMPNQCLTSGEGVKFYQPLIHSSDEDYVYDYESETLHTPVSSEEEYEKHSWQEFRNRYAFGEGHFEIGYKFATLEDFKDVVNDLFIAEGRDPKQIKVKTYINNHICARGLGSHVADQNWLSRKIEKRLIIHPHMSKKEVQAFLKEDFNVTPHEKMVYRALRLA</sequence>
<dbReference type="EMBL" id="JASCZI010030322">
    <property type="protein sequence ID" value="MED6121286.1"/>
    <property type="molecule type" value="Genomic_DNA"/>
</dbReference>
<comment type="caution">
    <text evidence="2">The sequence shown here is derived from an EMBL/GenBank/DDBJ whole genome shotgun (WGS) entry which is preliminary data.</text>
</comment>
<gene>
    <name evidence="2" type="ORF">PIB30_028660</name>
</gene>
<name>A0ABU6RBB4_9FABA</name>
<reference evidence="2 3" key="1">
    <citation type="journal article" date="2023" name="Plants (Basel)">
        <title>Bridging the Gap: Combining Genomics and Transcriptomics Approaches to Understand Stylosanthes scabra, an Orphan Legume from the Brazilian Caatinga.</title>
        <authorList>
            <person name="Ferreira-Neto J.R.C."/>
            <person name="da Silva M.D."/>
            <person name="Binneck E."/>
            <person name="de Melo N.F."/>
            <person name="da Silva R.H."/>
            <person name="de Melo A.L.T.M."/>
            <person name="Pandolfi V."/>
            <person name="Bustamante F.O."/>
            <person name="Brasileiro-Vidal A.C."/>
            <person name="Benko-Iseppon A.M."/>
        </authorList>
    </citation>
    <scope>NUCLEOTIDE SEQUENCE [LARGE SCALE GENOMIC DNA]</scope>
    <source>
        <tissue evidence="2">Leaves</tissue>
    </source>
</reference>
<evidence type="ECO:0000313" key="2">
    <source>
        <dbReference type="EMBL" id="MED6121286.1"/>
    </source>
</evidence>
<feature type="region of interest" description="Disordered" evidence="1">
    <location>
        <begin position="1"/>
        <end position="59"/>
    </location>
</feature>
<proteinExistence type="predicted"/>
<organism evidence="2 3">
    <name type="scientific">Stylosanthes scabra</name>
    <dbReference type="NCBI Taxonomy" id="79078"/>
    <lineage>
        <taxon>Eukaryota</taxon>
        <taxon>Viridiplantae</taxon>
        <taxon>Streptophyta</taxon>
        <taxon>Embryophyta</taxon>
        <taxon>Tracheophyta</taxon>
        <taxon>Spermatophyta</taxon>
        <taxon>Magnoliopsida</taxon>
        <taxon>eudicotyledons</taxon>
        <taxon>Gunneridae</taxon>
        <taxon>Pentapetalae</taxon>
        <taxon>rosids</taxon>
        <taxon>fabids</taxon>
        <taxon>Fabales</taxon>
        <taxon>Fabaceae</taxon>
        <taxon>Papilionoideae</taxon>
        <taxon>50 kb inversion clade</taxon>
        <taxon>dalbergioids sensu lato</taxon>
        <taxon>Dalbergieae</taxon>
        <taxon>Pterocarpus clade</taxon>
        <taxon>Stylosanthes</taxon>
    </lineage>
</organism>